<keyword evidence="5" id="KW-0934">Plastid</keyword>
<dbReference type="Pfam" id="PF01126">
    <property type="entry name" value="Heme_oxygenase"/>
    <property type="match status" value="1"/>
</dbReference>
<comment type="subcellular location">
    <subcellularLocation>
        <location evidence="1">Plastid</location>
        <location evidence="1">Chloroplast</location>
    </subcellularLocation>
</comment>
<evidence type="ECO:0000256" key="5">
    <source>
        <dbReference type="ARBA" id="ARBA00022640"/>
    </source>
</evidence>
<dbReference type="InterPro" id="IPR016084">
    <property type="entry name" value="Haem_Oase-like_multi-hlx"/>
</dbReference>
<dbReference type="InterPro" id="IPR002051">
    <property type="entry name" value="Haem_Oase"/>
</dbReference>
<keyword evidence="9" id="KW-0408">Iron</keyword>
<keyword evidence="10" id="KW-0732">Signal</keyword>
<evidence type="ECO:0000256" key="9">
    <source>
        <dbReference type="ARBA" id="ARBA00023004"/>
    </source>
</evidence>
<dbReference type="GO" id="GO:0004392">
    <property type="term" value="F:heme oxygenase (decyclizing) activity"/>
    <property type="evidence" value="ECO:0007669"/>
    <property type="project" value="InterPro"/>
</dbReference>
<evidence type="ECO:0000256" key="4">
    <source>
        <dbReference type="ARBA" id="ARBA00022617"/>
    </source>
</evidence>
<keyword evidence="8" id="KW-0560">Oxidoreductase</keyword>
<feature type="signal peptide" evidence="10">
    <location>
        <begin position="1"/>
        <end position="18"/>
    </location>
</feature>
<evidence type="ECO:0000256" key="8">
    <source>
        <dbReference type="ARBA" id="ARBA00023002"/>
    </source>
</evidence>
<dbReference type="GO" id="GO:0046872">
    <property type="term" value="F:metal ion binding"/>
    <property type="evidence" value="ECO:0007669"/>
    <property type="project" value="UniProtKB-KW"/>
</dbReference>
<keyword evidence="3" id="KW-0602">Photosynthesis</keyword>
<evidence type="ECO:0000256" key="2">
    <source>
        <dbReference type="ARBA" id="ARBA00022528"/>
    </source>
</evidence>
<dbReference type="Gene3D" id="1.20.910.10">
    <property type="entry name" value="Heme oxygenase-like"/>
    <property type="match status" value="1"/>
</dbReference>
<dbReference type="AlphaFoldDB" id="A0A6V1QVP2"/>
<dbReference type="GO" id="GO:0006788">
    <property type="term" value="P:heme oxidation"/>
    <property type="evidence" value="ECO:0007669"/>
    <property type="project" value="InterPro"/>
</dbReference>
<protein>
    <recommendedName>
        <fullName evidence="12">Heme oxygenase</fullName>
    </recommendedName>
</protein>
<dbReference type="GO" id="GO:0009507">
    <property type="term" value="C:chloroplast"/>
    <property type="evidence" value="ECO:0007669"/>
    <property type="project" value="UniProtKB-SubCell"/>
</dbReference>
<sequence>MKVLHAIILLLALCNAFAFVVNRSNFNRLSASNVRGADTGTLSMAISFVQNDMRAYAMKLHTKDQAREGEQKAQKPVSKWSPEPINYLQFLVDSRLVYQTMEDICNSTPGLEKFQNTGLERTAALDQDIAWMSEKFSVDVPAASPLGQGYADVLREVVGRSLPGFVCHYYNHYFAHTAGGLMIGRKISEALLEGATLEFYKWAGDVKEMGMAVIRDIDALADTWSDAQKQECLEETGNTFRYGGALLSHLSGKPVH</sequence>
<evidence type="ECO:0000256" key="7">
    <source>
        <dbReference type="ARBA" id="ARBA00022946"/>
    </source>
</evidence>
<evidence type="ECO:0000256" key="1">
    <source>
        <dbReference type="ARBA" id="ARBA00004229"/>
    </source>
</evidence>
<keyword evidence="2" id="KW-0150">Chloroplast</keyword>
<organism evidence="11">
    <name type="scientific">Heterosigma akashiwo</name>
    <name type="common">Chromophytic alga</name>
    <name type="synonym">Heterosigma carterae</name>
    <dbReference type="NCBI Taxonomy" id="2829"/>
    <lineage>
        <taxon>Eukaryota</taxon>
        <taxon>Sar</taxon>
        <taxon>Stramenopiles</taxon>
        <taxon>Ochrophyta</taxon>
        <taxon>Raphidophyceae</taxon>
        <taxon>Chattonellales</taxon>
        <taxon>Chattonellaceae</taxon>
        <taxon>Heterosigma</taxon>
    </lineage>
</organism>
<gene>
    <name evidence="11" type="ORF">HAKA00212_LOCUS12071</name>
</gene>
<dbReference type="GO" id="GO:0015979">
    <property type="term" value="P:photosynthesis"/>
    <property type="evidence" value="ECO:0007669"/>
    <property type="project" value="UniProtKB-KW"/>
</dbReference>
<evidence type="ECO:0000313" key="11">
    <source>
        <dbReference type="EMBL" id="CAE0633358.1"/>
    </source>
</evidence>
<accession>A0A6V1QVP2</accession>
<keyword evidence="4" id="KW-0349">Heme</keyword>
<evidence type="ECO:0008006" key="12">
    <source>
        <dbReference type="Google" id="ProtNLM"/>
    </source>
</evidence>
<keyword evidence="7" id="KW-0809">Transit peptide</keyword>
<name>A0A6V1QVP2_HETAK</name>
<evidence type="ECO:0000256" key="6">
    <source>
        <dbReference type="ARBA" id="ARBA00022723"/>
    </source>
</evidence>
<evidence type="ECO:0000256" key="10">
    <source>
        <dbReference type="SAM" id="SignalP"/>
    </source>
</evidence>
<dbReference type="SUPFAM" id="SSF48613">
    <property type="entry name" value="Heme oxygenase-like"/>
    <property type="match status" value="1"/>
</dbReference>
<keyword evidence="6" id="KW-0479">Metal-binding</keyword>
<dbReference type="PANTHER" id="PTHR35703">
    <property type="entry name" value="HEME OXYGENASE 1, CHLOROPLASTIC-RELATED"/>
    <property type="match status" value="1"/>
</dbReference>
<dbReference type="InterPro" id="IPR016951">
    <property type="entry name" value="Haem_Oase_decyc_pln"/>
</dbReference>
<dbReference type="InterPro" id="IPR016053">
    <property type="entry name" value="Haem_Oase-like"/>
</dbReference>
<reference evidence="11" key="1">
    <citation type="submission" date="2021-01" db="EMBL/GenBank/DDBJ databases">
        <authorList>
            <person name="Corre E."/>
            <person name="Pelletier E."/>
            <person name="Niang G."/>
            <person name="Scheremetjew M."/>
            <person name="Finn R."/>
            <person name="Kale V."/>
            <person name="Holt S."/>
            <person name="Cochrane G."/>
            <person name="Meng A."/>
            <person name="Brown T."/>
            <person name="Cohen L."/>
        </authorList>
    </citation>
    <scope>NUCLEOTIDE SEQUENCE</scope>
    <source>
        <strain evidence="11">CCMP3107</strain>
    </source>
</reference>
<feature type="chain" id="PRO_5030160797" description="Heme oxygenase" evidence="10">
    <location>
        <begin position="19"/>
        <end position="256"/>
    </location>
</feature>
<dbReference type="PANTHER" id="PTHR35703:SF2">
    <property type="entry name" value="HEME OXYGENASE 1, CHLOROPLASTIC-RELATED"/>
    <property type="match status" value="1"/>
</dbReference>
<dbReference type="EMBL" id="HBIU01026080">
    <property type="protein sequence ID" value="CAE0633358.1"/>
    <property type="molecule type" value="Transcribed_RNA"/>
</dbReference>
<proteinExistence type="predicted"/>
<dbReference type="CDD" id="cd19165">
    <property type="entry name" value="HemeO"/>
    <property type="match status" value="1"/>
</dbReference>
<evidence type="ECO:0000256" key="3">
    <source>
        <dbReference type="ARBA" id="ARBA00022531"/>
    </source>
</evidence>